<organism evidence="6 7">
    <name type="scientific">Ceratosolen solmsi marchali</name>
    <dbReference type="NCBI Taxonomy" id="326594"/>
    <lineage>
        <taxon>Eukaryota</taxon>
        <taxon>Metazoa</taxon>
        <taxon>Ecdysozoa</taxon>
        <taxon>Arthropoda</taxon>
        <taxon>Hexapoda</taxon>
        <taxon>Insecta</taxon>
        <taxon>Pterygota</taxon>
        <taxon>Neoptera</taxon>
        <taxon>Endopterygota</taxon>
        <taxon>Hymenoptera</taxon>
        <taxon>Apocrita</taxon>
        <taxon>Proctotrupomorpha</taxon>
        <taxon>Chalcidoidea</taxon>
        <taxon>Agaonidae</taxon>
        <taxon>Agaoninae</taxon>
        <taxon>Ceratosolen</taxon>
    </lineage>
</organism>
<keyword evidence="6" id="KW-1185">Reference proteome</keyword>
<proteinExistence type="inferred from homology"/>
<evidence type="ECO:0000256" key="2">
    <source>
        <dbReference type="ARBA" id="ARBA00022723"/>
    </source>
</evidence>
<evidence type="ECO:0000313" key="6">
    <source>
        <dbReference type="Proteomes" id="UP000695007"/>
    </source>
</evidence>
<feature type="binding site" evidence="5">
    <location>
        <position position="271"/>
    </location>
    <ligand>
        <name>Fe cation</name>
        <dbReference type="ChEBI" id="CHEBI:24875"/>
        <note>catalytic</note>
    </ligand>
</feature>
<gene>
    <name evidence="7" type="primary">LOC105366669</name>
</gene>
<feature type="binding site" evidence="5">
    <location>
        <position position="203"/>
    </location>
    <ligand>
        <name>Fe cation</name>
        <dbReference type="ChEBI" id="CHEBI:24875"/>
        <note>catalytic</note>
    </ligand>
</feature>
<comment type="similarity">
    <text evidence="1">Belongs to the carotenoid oxygenase family.</text>
</comment>
<evidence type="ECO:0000256" key="4">
    <source>
        <dbReference type="ARBA" id="ARBA00023004"/>
    </source>
</evidence>
<evidence type="ECO:0000256" key="5">
    <source>
        <dbReference type="PIRSR" id="PIRSR604294-1"/>
    </source>
</evidence>
<reference evidence="7" key="1">
    <citation type="submission" date="2025-08" db="UniProtKB">
        <authorList>
            <consortium name="RefSeq"/>
        </authorList>
    </citation>
    <scope>IDENTIFICATION</scope>
</reference>
<dbReference type="Proteomes" id="UP000695007">
    <property type="component" value="Unplaced"/>
</dbReference>
<comment type="cofactor">
    <cofactor evidence="5">
        <name>Fe(2+)</name>
        <dbReference type="ChEBI" id="CHEBI:29033"/>
    </cofactor>
    <text evidence="5">Binds 1 Fe(2+) ion per subunit.</text>
</comment>
<keyword evidence="4 5" id="KW-0408">Iron</keyword>
<evidence type="ECO:0000256" key="3">
    <source>
        <dbReference type="ARBA" id="ARBA00023002"/>
    </source>
</evidence>
<dbReference type="CTD" id="41678"/>
<evidence type="ECO:0000313" key="7">
    <source>
        <dbReference type="RefSeq" id="XP_011503489.1"/>
    </source>
</evidence>
<feature type="binding site" evidence="5">
    <location>
        <position position="341"/>
    </location>
    <ligand>
        <name>Fe cation</name>
        <dbReference type="ChEBI" id="CHEBI:24875"/>
        <note>catalytic</note>
    </ligand>
</feature>
<dbReference type="PANTHER" id="PTHR10543:SF24">
    <property type="entry name" value="CAROTENOID ISOMEROOXYGENASE"/>
    <property type="match status" value="1"/>
</dbReference>
<dbReference type="GO" id="GO:0046872">
    <property type="term" value="F:metal ion binding"/>
    <property type="evidence" value="ECO:0007669"/>
    <property type="project" value="UniProtKB-KW"/>
</dbReference>
<dbReference type="GO" id="GO:0003834">
    <property type="term" value="F:beta-carotene 15,15'-dioxygenase activity"/>
    <property type="evidence" value="ECO:0007669"/>
    <property type="project" value="TreeGrafter"/>
</dbReference>
<dbReference type="InterPro" id="IPR004294">
    <property type="entry name" value="Carotenoid_Oase"/>
</dbReference>
<dbReference type="KEGG" id="csol:105366669"/>
<dbReference type="PANTHER" id="PTHR10543">
    <property type="entry name" value="BETA-CAROTENE DIOXYGENASE"/>
    <property type="match status" value="1"/>
</dbReference>
<accession>A0AAJ7E0T4</accession>
<sequence>MSTKEGINLSTNIQNSKSDTTANLTNYYPNVDTSIWMRSCEQEVIKPIIGTISGQLPNWLKGTLLRNGPGCLKVGKYRFDHLFDSSALLHRFEINNGNVTYQSRFIQTDVYKKNHAAKRIVITEFGTKSVPDPCQSIFERVASIFNPTESLSDNSMISVYPFGDEYYTFTESPVIHRIDPKSLETLEKVNIGEFISIVSHTSHPHIMNDGTVYNLGMRVTKRGPAYIIVKFSPNNFININRIKKKKLSMFDKAEIVSTLQSRWILNPSYMHTFGITQNYFIIVEQPLAIALMSLVTCQIKNQPMCTCLKWYENEYTHINIISRNTGKIVKTFLAEAFFYLHIINQYETGDGNYVVLDICCYRDAKMLDCMYIDRMQNMHKNPNYSTLFRGRPLRFVLPLKEPSSNISSDFNLITIHNVYETLDTVNDHLNAKKLSRDSKVFNNNNNNSKINFLKKKAAAFKLPNGKIFVKPELLCDLGCETPRINYQSNFGKEYRYFYGISSDVDIENPGSIIKVDIKQKTKLVWYEKGVYPSEPIFVPDPNGNNEDDGIVLSALVWGQERESEVALLILNAITFNEIARVTFKTPGPVPKCLHGWFSSIVS</sequence>
<evidence type="ECO:0000256" key="1">
    <source>
        <dbReference type="ARBA" id="ARBA00006787"/>
    </source>
</evidence>
<keyword evidence="3" id="KW-0560">Oxidoreductase</keyword>
<dbReference type="GO" id="GO:0016121">
    <property type="term" value="P:carotene catabolic process"/>
    <property type="evidence" value="ECO:0007669"/>
    <property type="project" value="TreeGrafter"/>
</dbReference>
<feature type="binding site" evidence="5">
    <location>
        <position position="594"/>
    </location>
    <ligand>
        <name>Fe cation</name>
        <dbReference type="ChEBI" id="CHEBI:24875"/>
        <note>catalytic</note>
    </ligand>
</feature>
<keyword evidence="2 5" id="KW-0479">Metal-binding</keyword>
<dbReference type="RefSeq" id="XP_011503489.1">
    <property type="nucleotide sequence ID" value="XM_011505187.1"/>
</dbReference>
<dbReference type="GO" id="GO:0042574">
    <property type="term" value="P:retinal metabolic process"/>
    <property type="evidence" value="ECO:0007669"/>
    <property type="project" value="TreeGrafter"/>
</dbReference>
<dbReference type="GeneID" id="105366669"/>
<name>A0AAJ7E0T4_9HYME</name>
<dbReference type="AlphaFoldDB" id="A0AAJ7E0T4"/>
<protein>
    <submittedName>
        <fullName evidence="7">Carotenoid isomerooxygenase</fullName>
    </submittedName>
</protein>
<dbReference type="GO" id="GO:0010436">
    <property type="term" value="F:carotenoid dioxygenase activity"/>
    <property type="evidence" value="ECO:0007669"/>
    <property type="project" value="TreeGrafter"/>
</dbReference>
<dbReference type="Pfam" id="PF03055">
    <property type="entry name" value="RPE65"/>
    <property type="match status" value="1"/>
</dbReference>